<dbReference type="EMBL" id="HBUE01289096">
    <property type="protein sequence ID" value="CAG6573219.1"/>
    <property type="molecule type" value="Transcribed_RNA"/>
</dbReference>
<feature type="region of interest" description="Disordered" evidence="1">
    <location>
        <begin position="56"/>
        <end position="91"/>
    </location>
</feature>
<proteinExistence type="predicted"/>
<name>A0A8D8GVJ9_CULPI</name>
<evidence type="ECO:0000313" key="2">
    <source>
        <dbReference type="EMBL" id="CAG6521621.1"/>
    </source>
</evidence>
<accession>A0A8D8GVJ9</accession>
<dbReference type="AlphaFoldDB" id="A0A8D8GVJ9"/>
<dbReference type="EMBL" id="HBUE01183430">
    <property type="protein sequence ID" value="CAG6521621.1"/>
    <property type="molecule type" value="Transcribed_RNA"/>
</dbReference>
<reference evidence="2" key="1">
    <citation type="submission" date="2021-05" db="EMBL/GenBank/DDBJ databases">
        <authorList>
            <person name="Alioto T."/>
            <person name="Alioto T."/>
            <person name="Gomez Garrido J."/>
        </authorList>
    </citation>
    <scope>NUCLEOTIDE SEQUENCE</scope>
</reference>
<protein>
    <submittedName>
        <fullName evidence="2">(northern house mosquito) hypothetical protein</fullName>
    </submittedName>
</protein>
<organism evidence="2">
    <name type="scientific">Culex pipiens</name>
    <name type="common">House mosquito</name>
    <dbReference type="NCBI Taxonomy" id="7175"/>
    <lineage>
        <taxon>Eukaryota</taxon>
        <taxon>Metazoa</taxon>
        <taxon>Ecdysozoa</taxon>
        <taxon>Arthropoda</taxon>
        <taxon>Hexapoda</taxon>
        <taxon>Insecta</taxon>
        <taxon>Pterygota</taxon>
        <taxon>Neoptera</taxon>
        <taxon>Endopterygota</taxon>
        <taxon>Diptera</taxon>
        <taxon>Nematocera</taxon>
        <taxon>Culicoidea</taxon>
        <taxon>Culicidae</taxon>
        <taxon>Culicinae</taxon>
        <taxon>Culicini</taxon>
        <taxon>Culex</taxon>
        <taxon>Culex</taxon>
    </lineage>
</organism>
<dbReference type="PROSITE" id="PS00412">
    <property type="entry name" value="NEUROMODULIN_1"/>
    <property type="match status" value="1"/>
</dbReference>
<dbReference type="EMBL" id="HBUE01183419">
    <property type="protein sequence ID" value="CAG6521609.1"/>
    <property type="molecule type" value="Transcribed_RNA"/>
</dbReference>
<evidence type="ECO:0000256" key="1">
    <source>
        <dbReference type="SAM" id="MobiDB-lite"/>
    </source>
</evidence>
<dbReference type="EMBL" id="HBUE01289085">
    <property type="protein sequence ID" value="CAG6573207.1"/>
    <property type="molecule type" value="Transcribed_RNA"/>
</dbReference>
<feature type="region of interest" description="Disordered" evidence="1">
    <location>
        <begin position="1"/>
        <end position="21"/>
    </location>
</feature>
<sequence length="107" mass="12199">MLCCVRRNFPASSRSRSSRSVASLKDAFRTASFPAATSSPLTRTKHTFRRCSSLSILTGSRNPSGDEGPMFGPWTGPTERERSRRKERRPRLQTKLNYVYFVRSVRV</sequence>
<dbReference type="InterPro" id="IPR018243">
    <property type="entry name" value="Neuromodulin_palmitoyl_site"/>
</dbReference>